<keyword evidence="3" id="KW-1185">Reference proteome</keyword>
<name>A0ABU1N2D5_9CAUL</name>
<reference evidence="2 3" key="1">
    <citation type="submission" date="2023-07" db="EMBL/GenBank/DDBJ databases">
        <title>Sorghum-associated microbial communities from plants grown in Nebraska, USA.</title>
        <authorList>
            <person name="Schachtman D."/>
        </authorList>
    </citation>
    <scope>NUCLEOTIDE SEQUENCE [LARGE SCALE GENOMIC DNA]</scope>
    <source>
        <strain evidence="2 3">DS2154</strain>
    </source>
</reference>
<proteinExistence type="predicted"/>
<protein>
    <submittedName>
        <fullName evidence="2">Uncharacterized protein</fullName>
    </submittedName>
</protein>
<accession>A0ABU1N2D5</accession>
<organism evidence="2 3">
    <name type="scientific">Caulobacter rhizosphaerae</name>
    <dbReference type="NCBI Taxonomy" id="2010972"/>
    <lineage>
        <taxon>Bacteria</taxon>
        <taxon>Pseudomonadati</taxon>
        <taxon>Pseudomonadota</taxon>
        <taxon>Alphaproteobacteria</taxon>
        <taxon>Caulobacterales</taxon>
        <taxon>Caulobacteraceae</taxon>
        <taxon>Caulobacter</taxon>
    </lineage>
</organism>
<dbReference type="RefSeq" id="WP_310033215.1">
    <property type="nucleotide sequence ID" value="NZ_JAVDRL010000009.1"/>
</dbReference>
<dbReference type="EMBL" id="JAVDRL010000009">
    <property type="protein sequence ID" value="MDR6532615.1"/>
    <property type="molecule type" value="Genomic_DNA"/>
</dbReference>
<evidence type="ECO:0000313" key="3">
    <source>
        <dbReference type="Proteomes" id="UP001262754"/>
    </source>
</evidence>
<feature type="region of interest" description="Disordered" evidence="1">
    <location>
        <begin position="12"/>
        <end position="64"/>
    </location>
</feature>
<sequence>MIFAHSGHAVFEASKSTRHPGASSIHQPGRTARAPTACSVENQGLSETTKFSQPPRKSAAATASIEIRRIDQPLAQLREHHTDITLM</sequence>
<evidence type="ECO:0000313" key="2">
    <source>
        <dbReference type="EMBL" id="MDR6532615.1"/>
    </source>
</evidence>
<gene>
    <name evidence="2" type="ORF">J2800_003373</name>
</gene>
<evidence type="ECO:0000256" key="1">
    <source>
        <dbReference type="SAM" id="MobiDB-lite"/>
    </source>
</evidence>
<dbReference type="Proteomes" id="UP001262754">
    <property type="component" value="Unassembled WGS sequence"/>
</dbReference>
<comment type="caution">
    <text evidence="2">The sequence shown here is derived from an EMBL/GenBank/DDBJ whole genome shotgun (WGS) entry which is preliminary data.</text>
</comment>
<feature type="compositionally biased region" description="Polar residues" evidence="1">
    <location>
        <begin position="39"/>
        <end position="52"/>
    </location>
</feature>